<reference evidence="10" key="1">
    <citation type="submission" date="2024-06" db="EMBL/GenBank/DDBJ databases">
        <authorList>
            <person name="Coelho C."/>
            <person name="Bento M."/>
            <person name="Garcia E."/>
            <person name="Camelo A."/>
            <person name="Brandao I."/>
            <person name="Espirito Santo C."/>
            <person name="Trovao J."/>
            <person name="Verissimo A."/>
            <person name="Costa J."/>
            <person name="Tiago I."/>
        </authorList>
    </citation>
    <scope>NUCLEOTIDE SEQUENCE</scope>
    <source>
        <strain evidence="10">KWT182</strain>
    </source>
</reference>
<accession>A0AAU7QEA6</accession>
<feature type="transmembrane region" description="Helical" evidence="8">
    <location>
        <begin position="260"/>
        <end position="283"/>
    </location>
</feature>
<dbReference type="InterPro" id="IPR000515">
    <property type="entry name" value="MetI-like"/>
</dbReference>
<name>A0AAU7QEA6_9GAMM</name>
<evidence type="ECO:0000256" key="5">
    <source>
        <dbReference type="ARBA" id="ARBA00022692"/>
    </source>
</evidence>
<comment type="similarity">
    <text evidence="8">Belongs to the binding-protein-dependent transport system permease family.</text>
</comment>
<dbReference type="InterPro" id="IPR035906">
    <property type="entry name" value="MetI-like_sf"/>
</dbReference>
<dbReference type="CDD" id="cd06261">
    <property type="entry name" value="TM_PBP2"/>
    <property type="match status" value="1"/>
</dbReference>
<dbReference type="GO" id="GO:0005886">
    <property type="term" value="C:plasma membrane"/>
    <property type="evidence" value="ECO:0007669"/>
    <property type="project" value="UniProtKB-SubCell"/>
</dbReference>
<keyword evidence="5 8" id="KW-0812">Transmembrane</keyword>
<keyword evidence="2 8" id="KW-0813">Transport</keyword>
<dbReference type="PANTHER" id="PTHR43386:SF1">
    <property type="entry name" value="D,D-DIPEPTIDE TRANSPORT SYSTEM PERMEASE PROTEIN DDPC-RELATED"/>
    <property type="match status" value="1"/>
</dbReference>
<evidence type="ECO:0000313" key="10">
    <source>
        <dbReference type="EMBL" id="XBS71389.1"/>
    </source>
</evidence>
<keyword evidence="7 8" id="KW-0472">Membrane</keyword>
<feature type="domain" description="ABC transmembrane type-1" evidence="9">
    <location>
        <begin position="94"/>
        <end position="283"/>
    </location>
</feature>
<comment type="subcellular location">
    <subcellularLocation>
        <location evidence="1">Cell inner membrane</location>
        <topology evidence="1">Multi-pass membrane protein</topology>
    </subcellularLocation>
    <subcellularLocation>
        <location evidence="8">Cell membrane</location>
        <topology evidence="8">Multi-pass membrane protein</topology>
    </subcellularLocation>
</comment>
<organism evidence="10">
    <name type="scientific">Acerihabitans sp. KWT182</name>
    <dbReference type="NCBI Taxonomy" id="3157919"/>
    <lineage>
        <taxon>Bacteria</taxon>
        <taxon>Pseudomonadati</taxon>
        <taxon>Pseudomonadota</taxon>
        <taxon>Gammaproteobacteria</taxon>
        <taxon>Enterobacterales</taxon>
        <taxon>Pectobacteriaceae</taxon>
        <taxon>Acerihabitans</taxon>
    </lineage>
</organism>
<evidence type="ECO:0000256" key="2">
    <source>
        <dbReference type="ARBA" id="ARBA00022448"/>
    </source>
</evidence>
<sequence length="302" mass="32075">MSTEPMAGPAVPSPKRRRFIVPSLRSPLNVISIVIIAIAVIWAVAPGVFAPQDPFQQSLLRRLLPPAFMGGRQAYWLGTDQLGRDVFSRIVYGARATLLVSVSAVALSCVIGTLVGLIAGYHGGFTDALALRLIDMQLAFPIILLVIAVVAVIGASLPVLILIMGISGWPQFARIVRSSVMSVRNLEYVDAAVSIGASPLRVMFRHIGPNVLSASIVMATFQLSDMILTEATLSFLGLGVQPPTPTWGGMVSEAQNYLSVSWGASVFPGIAIAAVILAINILGDVIRDALDPRLSGEGRREP</sequence>
<evidence type="ECO:0000256" key="6">
    <source>
        <dbReference type="ARBA" id="ARBA00022989"/>
    </source>
</evidence>
<dbReference type="InterPro" id="IPR050366">
    <property type="entry name" value="BP-dependent_transpt_permease"/>
</dbReference>
<dbReference type="EMBL" id="CP157947">
    <property type="protein sequence ID" value="XBS71389.1"/>
    <property type="molecule type" value="Genomic_DNA"/>
</dbReference>
<proteinExistence type="inferred from homology"/>
<dbReference type="PROSITE" id="PS50928">
    <property type="entry name" value="ABC_TM1"/>
    <property type="match status" value="1"/>
</dbReference>
<dbReference type="Gene3D" id="1.10.3720.10">
    <property type="entry name" value="MetI-like"/>
    <property type="match status" value="1"/>
</dbReference>
<keyword evidence="4" id="KW-0997">Cell inner membrane</keyword>
<feature type="transmembrane region" description="Helical" evidence="8">
    <location>
        <begin position="142"/>
        <end position="166"/>
    </location>
</feature>
<evidence type="ECO:0000256" key="4">
    <source>
        <dbReference type="ARBA" id="ARBA00022519"/>
    </source>
</evidence>
<evidence type="ECO:0000256" key="3">
    <source>
        <dbReference type="ARBA" id="ARBA00022475"/>
    </source>
</evidence>
<evidence type="ECO:0000256" key="7">
    <source>
        <dbReference type="ARBA" id="ARBA00023136"/>
    </source>
</evidence>
<gene>
    <name evidence="10" type="ORF">ABK905_10870</name>
</gene>
<dbReference type="PANTHER" id="PTHR43386">
    <property type="entry name" value="OLIGOPEPTIDE TRANSPORT SYSTEM PERMEASE PROTEIN APPC"/>
    <property type="match status" value="1"/>
</dbReference>
<dbReference type="AlphaFoldDB" id="A0AAU7QEA6"/>
<dbReference type="Pfam" id="PF00528">
    <property type="entry name" value="BPD_transp_1"/>
    <property type="match status" value="1"/>
</dbReference>
<protein>
    <submittedName>
        <fullName evidence="10">ABC transporter permease</fullName>
    </submittedName>
</protein>
<evidence type="ECO:0000259" key="9">
    <source>
        <dbReference type="PROSITE" id="PS50928"/>
    </source>
</evidence>
<dbReference type="GO" id="GO:0055085">
    <property type="term" value="P:transmembrane transport"/>
    <property type="evidence" value="ECO:0007669"/>
    <property type="project" value="InterPro"/>
</dbReference>
<feature type="transmembrane region" description="Helical" evidence="8">
    <location>
        <begin position="26"/>
        <end position="45"/>
    </location>
</feature>
<keyword evidence="3" id="KW-1003">Cell membrane</keyword>
<evidence type="ECO:0000256" key="1">
    <source>
        <dbReference type="ARBA" id="ARBA00004429"/>
    </source>
</evidence>
<keyword evidence="6 8" id="KW-1133">Transmembrane helix</keyword>
<feature type="transmembrane region" description="Helical" evidence="8">
    <location>
        <begin position="98"/>
        <end position="121"/>
    </location>
</feature>
<dbReference type="SUPFAM" id="SSF161098">
    <property type="entry name" value="MetI-like"/>
    <property type="match status" value="1"/>
</dbReference>
<evidence type="ECO:0000256" key="8">
    <source>
        <dbReference type="RuleBase" id="RU363032"/>
    </source>
</evidence>